<evidence type="ECO:0000256" key="2">
    <source>
        <dbReference type="SAM" id="Coils"/>
    </source>
</evidence>
<organism evidence="5 6">
    <name type="scientific">Daucus carota subsp. sativus</name>
    <name type="common">Carrot</name>
    <dbReference type="NCBI Taxonomy" id="79200"/>
    <lineage>
        <taxon>Eukaryota</taxon>
        <taxon>Viridiplantae</taxon>
        <taxon>Streptophyta</taxon>
        <taxon>Embryophyta</taxon>
        <taxon>Tracheophyta</taxon>
        <taxon>Spermatophyta</taxon>
        <taxon>Magnoliopsida</taxon>
        <taxon>eudicotyledons</taxon>
        <taxon>Gunneridae</taxon>
        <taxon>Pentapetalae</taxon>
        <taxon>asterids</taxon>
        <taxon>campanulids</taxon>
        <taxon>Apiales</taxon>
        <taxon>Apiaceae</taxon>
        <taxon>Apioideae</taxon>
        <taxon>Scandiceae</taxon>
        <taxon>Daucinae</taxon>
        <taxon>Daucus</taxon>
        <taxon>Daucus sect. Daucus</taxon>
    </lineage>
</organism>
<dbReference type="PANTHER" id="PTHR31775:SF5">
    <property type="entry name" value="REMORIN 1.4"/>
    <property type="match status" value="1"/>
</dbReference>
<dbReference type="KEGG" id="dcr:108206630"/>
<keyword evidence="2" id="KW-0175">Coiled coil</keyword>
<sequence>MDQVPPSKRSPDKVPPSKPSPDQVPPVHENAVAEDHAEKKSTDESNDRVAALTRVETEKRLALIKAWEESEKTKAENKAYKKLSAIGAQENTQRANVQAQLKQIEEEVEKEKAEKVEKMKNKIAILHQIAEEKRAAVEAKRGEEILKVEEEGAKYRKSGTTPTRYLGCFGC</sequence>
<evidence type="ECO:0000256" key="3">
    <source>
        <dbReference type="SAM" id="MobiDB-lite"/>
    </source>
</evidence>
<feature type="region of interest" description="Disordered" evidence="3">
    <location>
        <begin position="1"/>
        <end position="52"/>
    </location>
</feature>
<feature type="domain" description="Remorin C-terminal" evidence="4">
    <location>
        <begin position="59"/>
        <end position="163"/>
    </location>
</feature>
<evidence type="ECO:0000313" key="6">
    <source>
        <dbReference type="Proteomes" id="UP000077755"/>
    </source>
</evidence>
<proteinExistence type="inferred from homology"/>
<protein>
    <recommendedName>
        <fullName evidence="4">Remorin C-terminal domain-containing protein</fullName>
    </recommendedName>
</protein>
<feature type="compositionally biased region" description="Basic and acidic residues" evidence="3">
    <location>
        <begin position="31"/>
        <end position="47"/>
    </location>
</feature>
<reference evidence="5" key="1">
    <citation type="journal article" date="2016" name="Nat. Genet.">
        <title>A high-quality carrot genome assembly provides new insights into carotenoid accumulation and asterid genome evolution.</title>
        <authorList>
            <person name="Iorizzo M."/>
            <person name="Ellison S."/>
            <person name="Senalik D."/>
            <person name="Zeng P."/>
            <person name="Satapoomin P."/>
            <person name="Huang J."/>
            <person name="Bowman M."/>
            <person name="Iovene M."/>
            <person name="Sanseverino W."/>
            <person name="Cavagnaro P."/>
            <person name="Yildiz M."/>
            <person name="Macko-Podgorni A."/>
            <person name="Moranska E."/>
            <person name="Grzebelus E."/>
            <person name="Grzebelus D."/>
            <person name="Ashrafi H."/>
            <person name="Zheng Z."/>
            <person name="Cheng S."/>
            <person name="Spooner D."/>
            <person name="Van Deynze A."/>
            <person name="Simon P."/>
        </authorList>
    </citation>
    <scope>NUCLEOTIDE SEQUENCE</scope>
    <source>
        <tissue evidence="5">Leaf</tissue>
    </source>
</reference>
<evidence type="ECO:0000313" key="5">
    <source>
        <dbReference type="EMBL" id="WOG90256.1"/>
    </source>
</evidence>
<dbReference type="PANTHER" id="PTHR31775">
    <property type="entry name" value="OS02G0117200 PROTEIN"/>
    <property type="match status" value="1"/>
</dbReference>
<dbReference type="Pfam" id="PF03763">
    <property type="entry name" value="Remorin_C"/>
    <property type="match status" value="1"/>
</dbReference>
<accession>A0AAF1AS14</accession>
<name>A0AAF1AS14_DAUCS</name>
<comment type="similarity">
    <text evidence="1">Belongs to the remorin family.</text>
</comment>
<feature type="coiled-coil region" evidence="2">
    <location>
        <begin position="87"/>
        <end position="121"/>
    </location>
</feature>
<dbReference type="Proteomes" id="UP000077755">
    <property type="component" value="Chromosome 2"/>
</dbReference>
<reference evidence="5" key="2">
    <citation type="submission" date="2022-03" db="EMBL/GenBank/DDBJ databases">
        <title>Draft title - Genomic analysis of global carrot germplasm unveils the trajectory of domestication and the origin of high carotenoid orange carrot.</title>
        <authorList>
            <person name="Iorizzo M."/>
            <person name="Ellison S."/>
            <person name="Senalik D."/>
            <person name="Macko-Podgorni A."/>
            <person name="Grzebelus D."/>
            <person name="Bostan H."/>
            <person name="Rolling W."/>
            <person name="Curaba J."/>
            <person name="Simon P."/>
        </authorList>
    </citation>
    <scope>NUCLEOTIDE SEQUENCE</scope>
    <source>
        <tissue evidence="5">Leaf</tissue>
    </source>
</reference>
<gene>
    <name evidence="5" type="ORF">DCAR_0209499</name>
</gene>
<dbReference type="InterPro" id="IPR005516">
    <property type="entry name" value="Remorin_C"/>
</dbReference>
<evidence type="ECO:0000259" key="4">
    <source>
        <dbReference type="Pfam" id="PF03763"/>
    </source>
</evidence>
<evidence type="ECO:0000256" key="1">
    <source>
        <dbReference type="ARBA" id="ARBA00005711"/>
    </source>
</evidence>
<dbReference type="EMBL" id="CP093344">
    <property type="protein sequence ID" value="WOG90256.1"/>
    <property type="molecule type" value="Genomic_DNA"/>
</dbReference>
<keyword evidence="6" id="KW-1185">Reference proteome</keyword>
<dbReference type="AlphaFoldDB" id="A0AAF1AS14"/>
<feature type="compositionally biased region" description="Pro residues" evidence="3">
    <location>
        <begin position="13"/>
        <end position="24"/>
    </location>
</feature>